<evidence type="ECO:0000313" key="2">
    <source>
        <dbReference type="Proteomes" id="UP000198999"/>
    </source>
</evidence>
<sequence length="305" mass="35200">MPTIAISNCLFSPTSENPRQFSIRFVFAKLVAETRNDVIHKSVVLHYLTNHYYMIKFFRKIRHDLLSEGKTGKYLKYALGEIILVVIGILIALQLNNYNETLKQNSLEINAINNLKLDFKYNKSQLSNSIEELNEIINACFEILNQTGNKYQDGFKIDSLLQLAPSIPQYFPQNGFLMDLINSGKLGIIENDILRNKLSSWLPTLETLKNREDQSTVYDNDLIRFIIKNGSWLNSDQMSSDKEITALKFPKSGFEIDNNNLLQSIEFENMIENQIVFHSQLQSKHKECLKLAVEIIELLETENNK</sequence>
<protein>
    <submittedName>
        <fullName evidence="1">Uncharacterized protein</fullName>
    </submittedName>
</protein>
<dbReference type="Proteomes" id="UP000198999">
    <property type="component" value="Unassembled WGS sequence"/>
</dbReference>
<gene>
    <name evidence="1" type="ORF">SAMN05421824_0007</name>
</gene>
<dbReference type="STRING" id="419940.SAMN05421824_0007"/>
<organism evidence="1 2">
    <name type="scientific">Hyunsoonleella jejuensis</name>
    <dbReference type="NCBI Taxonomy" id="419940"/>
    <lineage>
        <taxon>Bacteria</taxon>
        <taxon>Pseudomonadati</taxon>
        <taxon>Bacteroidota</taxon>
        <taxon>Flavobacteriia</taxon>
        <taxon>Flavobacteriales</taxon>
        <taxon>Flavobacteriaceae</taxon>
    </lineage>
</organism>
<dbReference type="EMBL" id="FOFN01000001">
    <property type="protein sequence ID" value="SEP66733.1"/>
    <property type="molecule type" value="Genomic_DNA"/>
</dbReference>
<proteinExistence type="predicted"/>
<evidence type="ECO:0000313" key="1">
    <source>
        <dbReference type="EMBL" id="SEP66733.1"/>
    </source>
</evidence>
<dbReference type="Pfam" id="PF19578">
    <property type="entry name" value="DUF6090"/>
    <property type="match status" value="1"/>
</dbReference>
<dbReference type="InterPro" id="IPR045749">
    <property type="entry name" value="DUF6090"/>
</dbReference>
<accession>A0A1H8ZR93</accession>
<keyword evidence="2" id="KW-1185">Reference proteome</keyword>
<dbReference type="AlphaFoldDB" id="A0A1H8ZR93"/>
<reference evidence="1 2" key="1">
    <citation type="submission" date="2016-10" db="EMBL/GenBank/DDBJ databases">
        <authorList>
            <person name="de Groot N.N."/>
        </authorList>
    </citation>
    <scope>NUCLEOTIDE SEQUENCE [LARGE SCALE GENOMIC DNA]</scope>
    <source>
        <strain evidence="1 2">DSM 21035</strain>
    </source>
</reference>
<name>A0A1H8ZR93_9FLAO</name>